<gene>
    <name evidence="2" type="ORF">METZ01_LOCUS260436</name>
</gene>
<proteinExistence type="predicted"/>
<dbReference type="EMBL" id="UINC01072150">
    <property type="protein sequence ID" value="SVC07582.1"/>
    <property type="molecule type" value="Genomic_DNA"/>
</dbReference>
<feature type="transmembrane region" description="Helical" evidence="1">
    <location>
        <begin position="138"/>
        <end position="157"/>
    </location>
</feature>
<protein>
    <submittedName>
        <fullName evidence="2">Uncharacterized protein</fullName>
    </submittedName>
</protein>
<keyword evidence="1" id="KW-0812">Transmembrane</keyword>
<sequence>MKSSRLAFSSALGLTAGLMIWSLLQLLRFIAEENPLPGMDSFIYEGALIGLVLGGLLPVRHALWNHHAPSLILSLCALGASLGTVAGILCFGLGQSLMGFQFSPEWVRLFSFTFLGLCLGGIVLYVRPSSGWPLIRILVGGIGGLATGVFIELSVMYQLMIPWQLTGLLLGGTIHFLLLGVLENYHVDSYLRVLTGRQEGQLYLLDQQ</sequence>
<feature type="transmembrane region" description="Helical" evidence="1">
    <location>
        <begin position="163"/>
        <end position="182"/>
    </location>
</feature>
<dbReference type="AlphaFoldDB" id="A0A382J854"/>
<organism evidence="2">
    <name type="scientific">marine metagenome</name>
    <dbReference type="NCBI Taxonomy" id="408172"/>
    <lineage>
        <taxon>unclassified sequences</taxon>
        <taxon>metagenomes</taxon>
        <taxon>ecological metagenomes</taxon>
    </lineage>
</organism>
<feature type="transmembrane region" description="Helical" evidence="1">
    <location>
        <begin position="71"/>
        <end position="94"/>
    </location>
</feature>
<feature type="transmembrane region" description="Helical" evidence="1">
    <location>
        <begin position="42"/>
        <end position="59"/>
    </location>
</feature>
<evidence type="ECO:0000313" key="2">
    <source>
        <dbReference type="EMBL" id="SVC07582.1"/>
    </source>
</evidence>
<reference evidence="2" key="1">
    <citation type="submission" date="2018-05" db="EMBL/GenBank/DDBJ databases">
        <authorList>
            <person name="Lanie J.A."/>
            <person name="Ng W.-L."/>
            <person name="Kazmierczak K.M."/>
            <person name="Andrzejewski T.M."/>
            <person name="Davidsen T.M."/>
            <person name="Wayne K.J."/>
            <person name="Tettelin H."/>
            <person name="Glass J.I."/>
            <person name="Rusch D."/>
            <person name="Podicherti R."/>
            <person name="Tsui H.-C.T."/>
            <person name="Winkler M.E."/>
        </authorList>
    </citation>
    <scope>NUCLEOTIDE SEQUENCE</scope>
</reference>
<keyword evidence="1" id="KW-1133">Transmembrane helix</keyword>
<name>A0A382J854_9ZZZZ</name>
<accession>A0A382J854</accession>
<evidence type="ECO:0000256" key="1">
    <source>
        <dbReference type="SAM" id="Phobius"/>
    </source>
</evidence>
<feature type="non-terminal residue" evidence="2">
    <location>
        <position position="208"/>
    </location>
</feature>
<keyword evidence="1" id="KW-0472">Membrane</keyword>
<feature type="transmembrane region" description="Helical" evidence="1">
    <location>
        <begin position="106"/>
        <end position="126"/>
    </location>
</feature>